<dbReference type="RefSeq" id="WP_270114801.1">
    <property type="nucleotide sequence ID" value="NZ_BAAAOL010000007.1"/>
</dbReference>
<keyword evidence="1" id="KW-1133">Transmembrane helix</keyword>
<evidence type="ECO:0000313" key="2">
    <source>
        <dbReference type="EMBL" id="GLI44103.1"/>
    </source>
</evidence>
<feature type="transmembrane region" description="Helical" evidence="1">
    <location>
        <begin position="141"/>
        <end position="159"/>
    </location>
</feature>
<dbReference type="EMBL" id="BSDT01000001">
    <property type="protein sequence ID" value="GLI44103.1"/>
    <property type="molecule type" value="Genomic_DNA"/>
</dbReference>
<feature type="transmembrane region" description="Helical" evidence="1">
    <location>
        <begin position="90"/>
        <end position="110"/>
    </location>
</feature>
<name>A0A9W6GC76_9ACTN</name>
<evidence type="ECO:0000256" key="1">
    <source>
        <dbReference type="SAM" id="Phobius"/>
    </source>
</evidence>
<keyword evidence="1" id="KW-0472">Membrane</keyword>
<comment type="caution">
    <text evidence="2">The sequence shown here is derived from an EMBL/GenBank/DDBJ whole genome shotgun (WGS) entry which is preliminary data.</text>
</comment>
<reference evidence="2" key="1">
    <citation type="submission" date="2022-12" db="EMBL/GenBank/DDBJ databases">
        <title>Reference genome sequencing for broad-spectrum identification of bacterial and archaeal isolates by mass spectrometry.</title>
        <authorList>
            <person name="Sekiguchi Y."/>
            <person name="Tourlousse D.M."/>
        </authorList>
    </citation>
    <scope>NUCLEOTIDE SEQUENCE</scope>
    <source>
        <strain evidence="2">LLR39Z86</strain>
    </source>
</reference>
<feature type="transmembrane region" description="Helical" evidence="1">
    <location>
        <begin position="21"/>
        <end position="45"/>
    </location>
</feature>
<proteinExistence type="predicted"/>
<protein>
    <submittedName>
        <fullName evidence="2">Uncharacterized protein</fullName>
    </submittedName>
</protein>
<evidence type="ECO:0000313" key="3">
    <source>
        <dbReference type="Proteomes" id="UP001144313"/>
    </source>
</evidence>
<organism evidence="2 3">
    <name type="scientific">Glycomyces algeriensis</name>
    <dbReference type="NCBI Taxonomy" id="256037"/>
    <lineage>
        <taxon>Bacteria</taxon>
        <taxon>Bacillati</taxon>
        <taxon>Actinomycetota</taxon>
        <taxon>Actinomycetes</taxon>
        <taxon>Glycomycetales</taxon>
        <taxon>Glycomycetaceae</taxon>
        <taxon>Glycomyces</taxon>
    </lineage>
</organism>
<sequence length="169" mass="18122">MTYPPPPFMPERAPKTTTAAVVLLWVMLGIGACGSLSFPVFGYLVEAWTDDGLQPGLGTAIGVIAAALILWSALRGVFAVRIKRRRRSARIGAIVLEATGLAFTVLAWFWTTALIGPVTRTVATDSGMETTTSNGLDPTSLMVSLPGIVPSILITVFLSQQDSKRWCDR</sequence>
<keyword evidence="1" id="KW-0812">Transmembrane</keyword>
<dbReference type="Proteomes" id="UP001144313">
    <property type="component" value="Unassembled WGS sequence"/>
</dbReference>
<feature type="transmembrane region" description="Helical" evidence="1">
    <location>
        <begin position="57"/>
        <end position="78"/>
    </location>
</feature>
<gene>
    <name evidence="2" type="ORF">GALLR39Z86_39530</name>
</gene>
<accession>A0A9W6GC76</accession>
<keyword evidence="3" id="KW-1185">Reference proteome</keyword>
<dbReference type="AlphaFoldDB" id="A0A9W6GC76"/>